<feature type="region of interest" description="Disordered" evidence="1">
    <location>
        <begin position="48"/>
        <end position="86"/>
    </location>
</feature>
<protein>
    <submittedName>
        <fullName evidence="2">Uncharacterized protein</fullName>
    </submittedName>
</protein>
<comment type="caution">
    <text evidence="2">The sequence shown here is derived from an EMBL/GenBank/DDBJ whole genome shotgun (WGS) entry which is preliminary data.</text>
</comment>
<evidence type="ECO:0000313" key="2">
    <source>
        <dbReference type="EMBL" id="RIH76267.1"/>
    </source>
</evidence>
<proteinExistence type="predicted"/>
<feature type="region of interest" description="Disordered" evidence="1">
    <location>
        <begin position="1"/>
        <end position="26"/>
    </location>
</feature>
<evidence type="ECO:0000313" key="3">
    <source>
        <dbReference type="Proteomes" id="UP000265715"/>
    </source>
</evidence>
<organism evidence="2 3">
    <name type="scientific">Calidithermus terrae</name>
    <dbReference type="NCBI Taxonomy" id="1408545"/>
    <lineage>
        <taxon>Bacteria</taxon>
        <taxon>Thermotogati</taxon>
        <taxon>Deinococcota</taxon>
        <taxon>Deinococci</taxon>
        <taxon>Thermales</taxon>
        <taxon>Thermaceae</taxon>
        <taxon>Calidithermus</taxon>
    </lineage>
</organism>
<feature type="compositionally biased region" description="Polar residues" evidence="1">
    <location>
        <begin position="1"/>
        <end position="16"/>
    </location>
</feature>
<sequence length="101" mass="11054">MWAKRSSTVTGSTPRTSRAKCSGCARAKALTPRTKASRFARIPGDWASAHRGARSGMPIRRNSRSLGRYFGPKYSAPRPRATPYSLSRRSPCAWACAQPKA</sequence>
<keyword evidence="3" id="KW-1185">Reference proteome</keyword>
<dbReference type="EMBL" id="QXDL01000324">
    <property type="protein sequence ID" value="RIH76267.1"/>
    <property type="molecule type" value="Genomic_DNA"/>
</dbReference>
<name>A0A399DW21_9DEIN</name>
<dbReference type="Proteomes" id="UP000265715">
    <property type="component" value="Unassembled WGS sequence"/>
</dbReference>
<reference evidence="2 3" key="1">
    <citation type="submission" date="2018-08" db="EMBL/GenBank/DDBJ databases">
        <title>Meiothermus terrae DSM 26712 genome sequencing project.</title>
        <authorList>
            <person name="Da Costa M.S."/>
            <person name="Albuquerque L."/>
            <person name="Raposo P."/>
            <person name="Froufe H.J.C."/>
            <person name="Barroso C.S."/>
            <person name="Egas C."/>
        </authorList>
    </citation>
    <scope>NUCLEOTIDE SEQUENCE [LARGE SCALE GENOMIC DNA]</scope>
    <source>
        <strain evidence="2 3">DSM 26712</strain>
    </source>
</reference>
<dbReference type="AlphaFoldDB" id="A0A399DW21"/>
<gene>
    <name evidence="2" type="ORF">Mterra_03895</name>
</gene>
<evidence type="ECO:0000256" key="1">
    <source>
        <dbReference type="SAM" id="MobiDB-lite"/>
    </source>
</evidence>
<accession>A0A399DW21</accession>